<comment type="caution">
    <text evidence="1">The sequence shown here is derived from an EMBL/GenBank/DDBJ whole genome shotgun (WGS) entry which is preliminary data.</text>
</comment>
<reference evidence="1" key="2">
    <citation type="journal article" date="2023" name="Science">
        <title>Genomic signatures of disease resistance in endangered staghorn corals.</title>
        <authorList>
            <person name="Vollmer S.V."/>
            <person name="Selwyn J.D."/>
            <person name="Despard B.A."/>
            <person name="Roesel C.L."/>
        </authorList>
    </citation>
    <scope>NUCLEOTIDE SEQUENCE</scope>
    <source>
        <strain evidence="1">K2</strain>
    </source>
</reference>
<protein>
    <submittedName>
        <fullName evidence="1">Uncharacterized protein</fullName>
    </submittedName>
</protein>
<evidence type="ECO:0000313" key="1">
    <source>
        <dbReference type="EMBL" id="KAK2562965.1"/>
    </source>
</evidence>
<name>A0AAD9QKK6_ACRCE</name>
<dbReference type="EMBL" id="JARQWQ010000027">
    <property type="protein sequence ID" value="KAK2562965.1"/>
    <property type="molecule type" value="Genomic_DNA"/>
</dbReference>
<keyword evidence="2" id="KW-1185">Reference proteome</keyword>
<proteinExistence type="predicted"/>
<dbReference type="AlphaFoldDB" id="A0AAD9QKK6"/>
<accession>A0AAD9QKK6</accession>
<sequence>MDDGVTRIYVKSAQSVEMTTESFEAGTSQNAPRVKMRGFIRDRLLHQCSLALSVYIMNSTPLNHNFTDVSVFTDCYTNTLLDKYAPAKSRVVTIRPAARWYSYHIR</sequence>
<reference evidence="1" key="1">
    <citation type="journal article" date="2023" name="G3 (Bethesda)">
        <title>Whole genome assembly and annotation of the endangered Caribbean coral Acropora cervicornis.</title>
        <authorList>
            <person name="Selwyn J.D."/>
            <person name="Vollmer S.V."/>
        </authorList>
    </citation>
    <scope>NUCLEOTIDE SEQUENCE</scope>
    <source>
        <strain evidence="1">K2</strain>
    </source>
</reference>
<dbReference type="Proteomes" id="UP001249851">
    <property type="component" value="Unassembled WGS sequence"/>
</dbReference>
<gene>
    <name evidence="1" type="ORF">P5673_013957</name>
</gene>
<organism evidence="1 2">
    <name type="scientific">Acropora cervicornis</name>
    <name type="common">Staghorn coral</name>
    <dbReference type="NCBI Taxonomy" id="6130"/>
    <lineage>
        <taxon>Eukaryota</taxon>
        <taxon>Metazoa</taxon>
        <taxon>Cnidaria</taxon>
        <taxon>Anthozoa</taxon>
        <taxon>Hexacorallia</taxon>
        <taxon>Scleractinia</taxon>
        <taxon>Astrocoeniina</taxon>
        <taxon>Acroporidae</taxon>
        <taxon>Acropora</taxon>
    </lineage>
</organism>
<evidence type="ECO:0000313" key="2">
    <source>
        <dbReference type="Proteomes" id="UP001249851"/>
    </source>
</evidence>